<dbReference type="AlphaFoldDB" id="A0A820R2J3"/>
<name>A0A820R2J3_9BILA</name>
<protein>
    <submittedName>
        <fullName evidence="1">Uncharacterized protein</fullName>
    </submittedName>
</protein>
<comment type="caution">
    <text evidence="1">The sequence shown here is derived from an EMBL/GenBank/DDBJ whole genome shotgun (WGS) entry which is preliminary data.</text>
</comment>
<feature type="non-terminal residue" evidence="1">
    <location>
        <position position="91"/>
    </location>
</feature>
<organism evidence="1 2">
    <name type="scientific">Adineta steineri</name>
    <dbReference type="NCBI Taxonomy" id="433720"/>
    <lineage>
        <taxon>Eukaryota</taxon>
        <taxon>Metazoa</taxon>
        <taxon>Spiralia</taxon>
        <taxon>Gnathifera</taxon>
        <taxon>Rotifera</taxon>
        <taxon>Eurotatoria</taxon>
        <taxon>Bdelloidea</taxon>
        <taxon>Adinetida</taxon>
        <taxon>Adinetidae</taxon>
        <taxon>Adineta</taxon>
    </lineage>
</organism>
<reference evidence="1" key="1">
    <citation type="submission" date="2021-02" db="EMBL/GenBank/DDBJ databases">
        <authorList>
            <person name="Nowell W R."/>
        </authorList>
    </citation>
    <scope>NUCLEOTIDE SEQUENCE</scope>
</reference>
<proteinExistence type="predicted"/>
<sequence>QRLQQMTNILSNVEKFHSHLLSPSSSIDTTIVERAKHLSSYHEQLKTTTEKKINELNQNEKYSNEIISYQHILQNLIDTCSIKTKRCSSSC</sequence>
<gene>
    <name evidence="1" type="ORF">OXD698_LOCUS53292</name>
</gene>
<accession>A0A820R2J3</accession>
<dbReference type="EMBL" id="CAJOAZ010030313">
    <property type="protein sequence ID" value="CAF4432024.1"/>
    <property type="molecule type" value="Genomic_DNA"/>
</dbReference>
<evidence type="ECO:0000313" key="2">
    <source>
        <dbReference type="Proteomes" id="UP000663844"/>
    </source>
</evidence>
<dbReference type="Proteomes" id="UP000663844">
    <property type="component" value="Unassembled WGS sequence"/>
</dbReference>
<evidence type="ECO:0000313" key="1">
    <source>
        <dbReference type="EMBL" id="CAF4432024.1"/>
    </source>
</evidence>